<dbReference type="InterPro" id="IPR019710">
    <property type="entry name" value="DUF4226"/>
</dbReference>
<dbReference type="InterPro" id="IPR008258">
    <property type="entry name" value="Transglycosylase_SLT_dom_1"/>
</dbReference>
<dbReference type="PANTHER" id="PTHR21525">
    <property type="entry name" value="MOTILE SPERM PROTEIN"/>
    <property type="match status" value="1"/>
</dbReference>
<dbReference type="Pfam" id="PF01464">
    <property type="entry name" value="SLT"/>
    <property type="match status" value="1"/>
</dbReference>
<proteinExistence type="predicted"/>
<name>A0ABW6TTZ1_9NOCA</name>
<accession>A0ABW6TTZ1</accession>
<dbReference type="PANTHER" id="PTHR21525:SF9">
    <property type="entry name" value="CHANNEL_COLICIN DOMAIN-CONTAINING PROTEIN"/>
    <property type="match status" value="1"/>
</dbReference>
<gene>
    <name evidence="3" type="ORF">ACFYY5_35450</name>
</gene>
<reference evidence="3 4" key="1">
    <citation type="submission" date="2024-10" db="EMBL/GenBank/DDBJ databases">
        <title>The Natural Products Discovery Center: Release of the First 8490 Sequenced Strains for Exploring Actinobacteria Biosynthetic Diversity.</title>
        <authorList>
            <person name="Kalkreuter E."/>
            <person name="Kautsar S.A."/>
            <person name="Yang D."/>
            <person name="Bader C.D."/>
            <person name="Teijaro C.N."/>
            <person name="Fluegel L."/>
            <person name="Davis C.M."/>
            <person name="Simpson J.R."/>
            <person name="Lauterbach L."/>
            <person name="Steele A.D."/>
            <person name="Gui C."/>
            <person name="Meng S."/>
            <person name="Li G."/>
            <person name="Viehrig K."/>
            <person name="Ye F."/>
            <person name="Su P."/>
            <person name="Kiefer A.F."/>
            <person name="Nichols A."/>
            <person name="Cepeda A.J."/>
            <person name="Yan W."/>
            <person name="Fan B."/>
            <person name="Jiang Y."/>
            <person name="Adhikari A."/>
            <person name="Zheng C.-J."/>
            <person name="Schuster L."/>
            <person name="Cowan T.M."/>
            <person name="Smanski M.J."/>
            <person name="Chevrette M.G."/>
            <person name="De Carvalho L.P.S."/>
            <person name="Shen B."/>
        </authorList>
    </citation>
    <scope>NUCLEOTIDE SEQUENCE [LARGE SCALE GENOMIC DNA]</scope>
    <source>
        <strain evidence="3 4">NPDC001867</strain>
    </source>
</reference>
<dbReference type="EMBL" id="JBIATK010000030">
    <property type="protein sequence ID" value="MFF4028148.1"/>
    <property type="molecule type" value="Genomic_DNA"/>
</dbReference>
<feature type="domain" description="Transglycosylase SLT" evidence="2">
    <location>
        <begin position="312"/>
        <end position="390"/>
    </location>
</feature>
<keyword evidence="4" id="KW-1185">Reference proteome</keyword>
<dbReference type="Pfam" id="PF10774">
    <property type="entry name" value="DUF4226"/>
    <property type="match status" value="1"/>
</dbReference>
<dbReference type="Proteomes" id="UP001602089">
    <property type="component" value="Unassembled WGS sequence"/>
</dbReference>
<evidence type="ECO:0000259" key="2">
    <source>
        <dbReference type="Pfam" id="PF01464"/>
    </source>
</evidence>
<evidence type="ECO:0000313" key="4">
    <source>
        <dbReference type="Proteomes" id="UP001602089"/>
    </source>
</evidence>
<protein>
    <submittedName>
        <fullName evidence="3">Transglycosylase SLT domain-containing protein</fullName>
    </submittedName>
</protein>
<organism evidence="3 4">
    <name type="scientific">Nocardia elegans</name>
    <dbReference type="NCBI Taxonomy" id="300029"/>
    <lineage>
        <taxon>Bacteria</taxon>
        <taxon>Bacillati</taxon>
        <taxon>Actinomycetota</taxon>
        <taxon>Actinomycetes</taxon>
        <taxon>Mycobacteriales</taxon>
        <taxon>Nocardiaceae</taxon>
        <taxon>Nocardia</taxon>
    </lineage>
</organism>
<comment type="caution">
    <text evidence="3">The sequence shown here is derived from an EMBL/GenBank/DDBJ whole genome shotgun (WGS) entry which is preliminary data.</text>
</comment>
<dbReference type="SUPFAM" id="SSF53955">
    <property type="entry name" value="Lysozyme-like"/>
    <property type="match status" value="1"/>
</dbReference>
<dbReference type="Gene3D" id="1.10.530.10">
    <property type="match status" value="1"/>
</dbReference>
<dbReference type="RefSeq" id="WP_387133202.1">
    <property type="nucleotide sequence ID" value="NZ_JBIATK010000030.1"/>
</dbReference>
<dbReference type="CDD" id="cd13402">
    <property type="entry name" value="LT_TF-like"/>
    <property type="match status" value="1"/>
</dbReference>
<evidence type="ECO:0000313" key="3">
    <source>
        <dbReference type="EMBL" id="MFF4028148.1"/>
    </source>
</evidence>
<sequence length="408" mass="41377">MAPTQPRTPEPPRSKSGDHRAGADNPADDWTLTRPGVATTAPADRRERRNQRPSAVPAPGPAVASAAKPAAAMNDSAAATIAQARSAPAAAAPAVHSDILAAHSSSTPMAIAALTSLTTMAAGFGSGAPTAETGQPYAPPMVGNGAPTGPIAWDGGLGSGYTASNTARSERGGAIGDLNAELSRVLGDTVDTSARGRATMAAIIAEVDAALTALGPVSNTAAGRRQVMVTLGDALARAGNTVDQSRMAAVLDSQRIKALAAKYVQDSHPARAVYRTGGSGTSGPPSTMPAGETGLWINQALHILAQNGYDVSRIDPGAIATIIAHESSGNPHAINLWDSNAVAGHPSKGLMQTIDSTFNAYALPGHRDIWNPVDNIIAGVRYSIDRYGSVSNVPGVANLHGGGSYVGY</sequence>
<feature type="compositionally biased region" description="Basic and acidic residues" evidence="1">
    <location>
        <begin position="10"/>
        <end position="22"/>
    </location>
</feature>
<feature type="region of interest" description="Disordered" evidence="1">
    <location>
        <begin position="1"/>
        <end position="69"/>
    </location>
</feature>
<feature type="compositionally biased region" description="Low complexity" evidence="1">
    <location>
        <begin position="53"/>
        <end position="69"/>
    </location>
</feature>
<dbReference type="InterPro" id="IPR023346">
    <property type="entry name" value="Lysozyme-like_dom_sf"/>
</dbReference>
<evidence type="ECO:0000256" key="1">
    <source>
        <dbReference type="SAM" id="MobiDB-lite"/>
    </source>
</evidence>